<gene>
    <name evidence="2" type="ORF">QO192_08960</name>
</gene>
<protein>
    <submittedName>
        <fullName evidence="2">Alpha/beta hydrolase</fullName>
    </submittedName>
</protein>
<dbReference type="InterPro" id="IPR029058">
    <property type="entry name" value="AB_hydrolase_fold"/>
</dbReference>
<proteinExistence type="predicted"/>
<evidence type="ECO:0000313" key="2">
    <source>
        <dbReference type="EMBL" id="MEZ7515407.1"/>
    </source>
</evidence>
<evidence type="ECO:0000259" key="1">
    <source>
        <dbReference type="Pfam" id="PF12146"/>
    </source>
</evidence>
<dbReference type="InterPro" id="IPR022742">
    <property type="entry name" value="Hydrolase_4"/>
</dbReference>
<feature type="domain" description="Serine aminopeptidase S33" evidence="1">
    <location>
        <begin position="28"/>
        <end position="171"/>
    </location>
</feature>
<organism evidence="2 3">
    <name type="scientific">Flavobacterium frigidarium</name>
    <dbReference type="NCBI Taxonomy" id="99286"/>
    <lineage>
        <taxon>Bacteria</taxon>
        <taxon>Pseudomonadati</taxon>
        <taxon>Bacteroidota</taxon>
        <taxon>Flavobacteriia</taxon>
        <taxon>Flavobacteriales</taxon>
        <taxon>Flavobacteriaceae</taxon>
        <taxon>Flavobacterium</taxon>
    </lineage>
</organism>
<keyword evidence="3" id="KW-1185">Reference proteome</keyword>
<reference evidence="2 3" key="1">
    <citation type="submission" date="2023-05" db="EMBL/GenBank/DDBJ databases">
        <title>Adaptations of aquatic viruses from atmosphere-close ecosystems of the Central Arctic Ocean.</title>
        <authorList>
            <person name="Rahlff J."/>
            <person name="Holmfeldt K."/>
        </authorList>
    </citation>
    <scope>NUCLEOTIDE SEQUENCE [LARGE SCALE GENOMIC DNA]</scope>
    <source>
        <strain evidence="2 3">Arc14</strain>
    </source>
</reference>
<dbReference type="Proteomes" id="UP001568894">
    <property type="component" value="Unassembled WGS sequence"/>
</dbReference>
<dbReference type="EMBL" id="JASMRN010000006">
    <property type="protein sequence ID" value="MEZ7515407.1"/>
    <property type="molecule type" value="Genomic_DNA"/>
</dbReference>
<dbReference type="RefSeq" id="WP_371569822.1">
    <property type="nucleotide sequence ID" value="NZ_JASMRN010000006.1"/>
</dbReference>
<evidence type="ECO:0000313" key="3">
    <source>
        <dbReference type="Proteomes" id="UP001568894"/>
    </source>
</evidence>
<keyword evidence="2" id="KW-0378">Hydrolase</keyword>
<dbReference type="Gene3D" id="3.40.50.1820">
    <property type="entry name" value="alpha/beta hydrolase"/>
    <property type="match status" value="1"/>
</dbReference>
<name>A0ABV4KCL8_9FLAO</name>
<sequence>MIINKEFVLKGALNEPFKADITYSTDAEQKGIVLFCHGFKGFKDWGSWSTVAKYFAANGLAFLKFNFSHSGMGLDDSDSFTALEKFATNTLNKEVEDIKNVENFIHNELATDFPEINTKNITIIGHSKGGVSALLYCMHEATQIKKVCTWASPFDFHRSWNSKFIKKWKAEGVQNIKNARTNQMMPLAIEVLNDLELNIQKYSLQDGGKKLKIPFLILQGTNDPAVPMDEYNALKKNFPKASTHLIENANHVFGAAHPYTSEVLPEHTQELVSTTKDFILG</sequence>
<dbReference type="InterPro" id="IPR050266">
    <property type="entry name" value="AB_hydrolase_sf"/>
</dbReference>
<dbReference type="Pfam" id="PF12146">
    <property type="entry name" value="Hydrolase_4"/>
    <property type="match status" value="1"/>
</dbReference>
<accession>A0ABV4KCL8</accession>
<dbReference type="SUPFAM" id="SSF53474">
    <property type="entry name" value="alpha/beta-Hydrolases"/>
    <property type="match status" value="1"/>
</dbReference>
<dbReference type="GO" id="GO:0016787">
    <property type="term" value="F:hydrolase activity"/>
    <property type="evidence" value="ECO:0007669"/>
    <property type="project" value="UniProtKB-KW"/>
</dbReference>
<comment type="caution">
    <text evidence="2">The sequence shown here is derived from an EMBL/GenBank/DDBJ whole genome shotgun (WGS) entry which is preliminary data.</text>
</comment>
<dbReference type="PANTHER" id="PTHR43798">
    <property type="entry name" value="MONOACYLGLYCEROL LIPASE"/>
    <property type="match status" value="1"/>
</dbReference>
<dbReference type="PANTHER" id="PTHR43798:SF33">
    <property type="entry name" value="HYDROLASE, PUTATIVE (AFU_ORTHOLOGUE AFUA_2G14860)-RELATED"/>
    <property type="match status" value="1"/>
</dbReference>